<dbReference type="Proteomes" id="UP000494119">
    <property type="component" value="Unassembled WGS sequence"/>
</dbReference>
<accession>A0A6J5FQK1</accession>
<dbReference type="NCBIfam" id="TIGR01644">
    <property type="entry name" value="phage_P2_V"/>
    <property type="match status" value="1"/>
</dbReference>
<dbReference type="Pfam" id="PF06890">
    <property type="entry name" value="Phage_Mu_Gp45"/>
    <property type="match status" value="1"/>
</dbReference>
<feature type="domain" description="Bacteriophage Mu Gp45 N-terminal" evidence="1">
    <location>
        <begin position="19"/>
        <end position="85"/>
    </location>
</feature>
<protein>
    <recommendedName>
        <fullName evidence="1">Bacteriophage Mu Gp45 N-terminal domain-containing protein</fullName>
    </recommendedName>
</protein>
<proteinExistence type="predicted"/>
<dbReference type="RefSeq" id="WP_175194608.1">
    <property type="nucleotide sequence ID" value="NZ_CADIKL010000006.1"/>
</dbReference>
<dbReference type="InterPro" id="IPR053861">
    <property type="entry name" value="Phage_Mu_Gp45_N"/>
</dbReference>
<evidence type="ECO:0000313" key="2">
    <source>
        <dbReference type="EMBL" id="CAB3783319.1"/>
    </source>
</evidence>
<sequence length="197" mass="21074">MSKDVLSRTVRRLLNLIGRARVNLVDDSGPVQMVQVTVNELETIDRVPRVQEFGFASVPPKGSDVALIFIGGDRGNGAIVGSNHQASRQRGLKYGESMIYTEDGKRIYLTASGGIEIDANGQPVTINNSTTVTINASTGVVMNTPLLQVSGDILDNYGTNTRTVAGMRQVANMHTHKVVNVQGGGSTIETNPPDQPE</sequence>
<dbReference type="InterPro" id="IPR013046">
    <property type="entry name" value="GpV/Gp45"/>
</dbReference>
<evidence type="ECO:0000313" key="3">
    <source>
        <dbReference type="Proteomes" id="UP000494119"/>
    </source>
</evidence>
<organism evidence="2 3">
    <name type="scientific">Paraburkholderia caffeinitolerans</name>
    <dbReference type="NCBI Taxonomy" id="1723730"/>
    <lineage>
        <taxon>Bacteria</taxon>
        <taxon>Pseudomonadati</taxon>
        <taxon>Pseudomonadota</taxon>
        <taxon>Betaproteobacteria</taxon>
        <taxon>Burkholderiales</taxon>
        <taxon>Burkholderiaceae</taxon>
        <taxon>Paraburkholderia</taxon>
    </lineage>
</organism>
<name>A0A6J5FQK1_9BURK</name>
<dbReference type="PIRSF" id="PIRSF012337">
    <property type="entry name" value="gp45"/>
    <property type="match status" value="1"/>
</dbReference>
<reference evidence="2 3" key="1">
    <citation type="submission" date="2020-04" db="EMBL/GenBank/DDBJ databases">
        <authorList>
            <person name="De Canck E."/>
        </authorList>
    </citation>
    <scope>NUCLEOTIDE SEQUENCE [LARGE SCALE GENOMIC DNA]</scope>
    <source>
        <strain evidence="2 3">LMG 28688</strain>
    </source>
</reference>
<dbReference type="EMBL" id="CADIKL010000006">
    <property type="protein sequence ID" value="CAB3783319.1"/>
    <property type="molecule type" value="Genomic_DNA"/>
</dbReference>
<dbReference type="InterPro" id="IPR014462">
    <property type="entry name" value="Phage_Mu_Gp45"/>
</dbReference>
<keyword evidence="3" id="KW-1185">Reference proteome</keyword>
<dbReference type="AlphaFoldDB" id="A0A6J5FQK1"/>
<evidence type="ECO:0000259" key="1">
    <source>
        <dbReference type="Pfam" id="PF06890"/>
    </source>
</evidence>
<gene>
    <name evidence="2" type="ORF">LMG28688_01623</name>
</gene>